<dbReference type="VEuPathDB" id="FungiDB:MCYG_04054"/>
<dbReference type="HOGENOM" id="CLU_125044_0_0_1"/>
<evidence type="ECO:0000313" key="2">
    <source>
        <dbReference type="EMBL" id="EEQ31235.1"/>
    </source>
</evidence>
<dbReference type="RefSeq" id="XP_002846317.1">
    <property type="nucleotide sequence ID" value="XM_002846271.1"/>
</dbReference>
<keyword evidence="3" id="KW-1185">Reference proteome</keyword>
<evidence type="ECO:0000256" key="1">
    <source>
        <dbReference type="SAM" id="MobiDB-lite"/>
    </source>
</evidence>
<dbReference type="GeneID" id="9224386"/>
<accession>C5FMZ9</accession>
<evidence type="ECO:0000313" key="3">
    <source>
        <dbReference type="Proteomes" id="UP000002035"/>
    </source>
</evidence>
<reference evidence="3" key="1">
    <citation type="journal article" date="2012" name="MBio">
        <title>Comparative genome analysis of Trichophyton rubrum and related dermatophytes reveals candidate genes involved in infection.</title>
        <authorList>
            <person name="Martinez D.A."/>
            <person name="Oliver B.G."/>
            <person name="Graeser Y."/>
            <person name="Goldberg J.M."/>
            <person name="Li W."/>
            <person name="Martinez-Rossi N.M."/>
            <person name="Monod M."/>
            <person name="Shelest E."/>
            <person name="Barton R.C."/>
            <person name="Birch E."/>
            <person name="Brakhage A.A."/>
            <person name="Chen Z."/>
            <person name="Gurr S.J."/>
            <person name="Heiman D."/>
            <person name="Heitman J."/>
            <person name="Kosti I."/>
            <person name="Rossi A."/>
            <person name="Saif S."/>
            <person name="Samalova M."/>
            <person name="Saunders C.W."/>
            <person name="Shea T."/>
            <person name="Summerbell R.C."/>
            <person name="Xu J."/>
            <person name="Young S."/>
            <person name="Zeng Q."/>
            <person name="Birren B.W."/>
            <person name="Cuomo C.A."/>
            <person name="White T.C."/>
        </authorList>
    </citation>
    <scope>NUCLEOTIDE SEQUENCE [LARGE SCALE GENOMIC DNA]</scope>
    <source>
        <strain evidence="3">ATCC MYA-4605 / CBS 113480</strain>
    </source>
</reference>
<dbReference type="AlphaFoldDB" id="C5FMZ9"/>
<feature type="region of interest" description="Disordered" evidence="1">
    <location>
        <begin position="74"/>
        <end position="95"/>
    </location>
</feature>
<dbReference type="EMBL" id="DS995704">
    <property type="protein sequence ID" value="EEQ31235.1"/>
    <property type="molecule type" value="Genomic_DNA"/>
</dbReference>
<gene>
    <name evidence="2" type="ORF">MCYG_04054</name>
</gene>
<dbReference type="OMA" id="ITITMAR"/>
<name>C5FMZ9_ARTOC</name>
<protein>
    <submittedName>
        <fullName evidence="2">Uncharacterized protein</fullName>
    </submittedName>
</protein>
<sequence>MAQLFFQCIKGPNNARNDIHSFHLPSRYLQSPTLDKRYKSTRITITMARAMLESLQSLEKWVTAASSRMIKLAKGNGTPGTRAAPTQSGNNDASIGSRLDVGDTFTKDDIEYRRYHWQLNRNAANSTIRQKAQKDSHKVWSFADVEIKKDPTKDDAKDTAQKLFGDLKANMDE</sequence>
<feature type="compositionally biased region" description="Polar residues" evidence="1">
    <location>
        <begin position="84"/>
        <end position="94"/>
    </location>
</feature>
<dbReference type="Proteomes" id="UP000002035">
    <property type="component" value="Unassembled WGS sequence"/>
</dbReference>
<organism evidence="2 3">
    <name type="scientific">Arthroderma otae (strain ATCC MYA-4605 / CBS 113480)</name>
    <name type="common">Microsporum canis</name>
    <dbReference type="NCBI Taxonomy" id="554155"/>
    <lineage>
        <taxon>Eukaryota</taxon>
        <taxon>Fungi</taxon>
        <taxon>Dikarya</taxon>
        <taxon>Ascomycota</taxon>
        <taxon>Pezizomycotina</taxon>
        <taxon>Eurotiomycetes</taxon>
        <taxon>Eurotiomycetidae</taxon>
        <taxon>Onygenales</taxon>
        <taxon>Arthrodermataceae</taxon>
        <taxon>Microsporum</taxon>
    </lineage>
</organism>
<dbReference type="eggNOG" id="ENOG502SWES">
    <property type="taxonomic scope" value="Eukaryota"/>
</dbReference>
<proteinExistence type="predicted"/>
<dbReference type="OrthoDB" id="2933464at2759"/>